<dbReference type="InterPro" id="IPR002641">
    <property type="entry name" value="PNPLA_dom"/>
</dbReference>
<evidence type="ECO:0000259" key="6">
    <source>
        <dbReference type="PROSITE" id="PS51635"/>
    </source>
</evidence>
<sequence>MRSFRHRPRHHPMTAVIRPPTEDPQEPAMPNALAGPKAEKTVCLALQGGGAHGAFTWGVLDAILEDGRLAIEAITGASAGAMNAVVLAEGFMEGGTEGARGQLEAFWRRMALGGSLSPAQRSLFGAFLNAWSPDRLTGLPWGGLLSQLSSPYDFNPLNINPLRDAVADLVDFDKVRACQAVKLFVAATNVFTGKIRIFENAELTPDHVMASACLPTVFQAVTIDGEPYWDGGYMGNPAIYPVIYGADALDVVLVQINPVERRMVPRNAQEIQGRLNEITFNGGLLRELRAIDFVSRLVEEGRLSPADYKRLRLHRIDGEGVLDDVTAASRLTPAWSFLEDLRDRGRATAKAWLASHYDAIGKSGTLDLKAAYS</sequence>
<dbReference type="AlphaFoldDB" id="A0A5B2VIX3"/>
<comment type="caution">
    <text evidence="7">The sequence shown here is derived from an EMBL/GenBank/DDBJ whole genome shotgun (WGS) entry which is preliminary data.</text>
</comment>
<evidence type="ECO:0000256" key="4">
    <source>
        <dbReference type="PROSITE-ProRule" id="PRU01161"/>
    </source>
</evidence>
<keyword evidence="3 4" id="KW-0443">Lipid metabolism</keyword>
<dbReference type="Proteomes" id="UP000323142">
    <property type="component" value="Unassembled WGS sequence"/>
</dbReference>
<protein>
    <submittedName>
        <fullName evidence="7">Patatin-like phospholipase family protein</fullName>
    </submittedName>
</protein>
<dbReference type="GO" id="GO:0016042">
    <property type="term" value="P:lipid catabolic process"/>
    <property type="evidence" value="ECO:0007669"/>
    <property type="project" value="UniProtKB-UniRule"/>
</dbReference>
<dbReference type="Pfam" id="PF01734">
    <property type="entry name" value="Patatin"/>
    <property type="match status" value="1"/>
</dbReference>
<dbReference type="EMBL" id="VUOA01000013">
    <property type="protein sequence ID" value="KAA2238292.1"/>
    <property type="molecule type" value="Genomic_DNA"/>
</dbReference>
<evidence type="ECO:0000313" key="7">
    <source>
        <dbReference type="EMBL" id="KAA2238292.1"/>
    </source>
</evidence>
<feature type="active site" description="Nucleophile" evidence="4">
    <location>
        <position position="78"/>
    </location>
</feature>
<reference evidence="7 8" key="1">
    <citation type="submission" date="2019-09" db="EMBL/GenBank/DDBJ databases">
        <title>Salinarimonas rosea gen. nov., sp. nov., a new member of the a-2 subgroup of the Proteobacteria.</title>
        <authorList>
            <person name="Liu J."/>
        </authorList>
    </citation>
    <scope>NUCLEOTIDE SEQUENCE [LARGE SCALE GENOMIC DNA]</scope>
    <source>
        <strain evidence="7 8">BN140002</strain>
    </source>
</reference>
<evidence type="ECO:0000256" key="1">
    <source>
        <dbReference type="ARBA" id="ARBA00022801"/>
    </source>
</evidence>
<evidence type="ECO:0000256" key="2">
    <source>
        <dbReference type="ARBA" id="ARBA00022963"/>
    </source>
</evidence>
<dbReference type="SUPFAM" id="SSF52151">
    <property type="entry name" value="FabD/lysophospholipase-like"/>
    <property type="match status" value="1"/>
</dbReference>
<feature type="short sequence motif" description="DGA/G" evidence="4">
    <location>
        <begin position="230"/>
        <end position="232"/>
    </location>
</feature>
<dbReference type="PROSITE" id="PS51635">
    <property type="entry name" value="PNPLA"/>
    <property type="match status" value="1"/>
</dbReference>
<feature type="short sequence motif" description="GXSXG" evidence="4">
    <location>
        <begin position="76"/>
        <end position="80"/>
    </location>
</feature>
<evidence type="ECO:0000256" key="5">
    <source>
        <dbReference type="SAM" id="MobiDB-lite"/>
    </source>
</evidence>
<evidence type="ECO:0000313" key="8">
    <source>
        <dbReference type="Proteomes" id="UP000323142"/>
    </source>
</evidence>
<gene>
    <name evidence="7" type="ORF">F0L46_05550</name>
</gene>
<name>A0A5B2VIX3_9HYPH</name>
<feature type="domain" description="PNPLA" evidence="6">
    <location>
        <begin position="44"/>
        <end position="243"/>
    </location>
</feature>
<dbReference type="InterPro" id="IPR050301">
    <property type="entry name" value="NTE"/>
</dbReference>
<feature type="short sequence motif" description="GXGXXG" evidence="4">
    <location>
        <begin position="48"/>
        <end position="53"/>
    </location>
</feature>
<dbReference type="GO" id="GO:0016787">
    <property type="term" value="F:hydrolase activity"/>
    <property type="evidence" value="ECO:0007669"/>
    <property type="project" value="UniProtKB-UniRule"/>
</dbReference>
<dbReference type="PANTHER" id="PTHR14226">
    <property type="entry name" value="NEUROPATHY TARGET ESTERASE/SWISS CHEESE D.MELANOGASTER"/>
    <property type="match status" value="1"/>
</dbReference>
<dbReference type="Gene3D" id="3.40.1090.10">
    <property type="entry name" value="Cytosolic phospholipase A2 catalytic domain"/>
    <property type="match status" value="2"/>
</dbReference>
<feature type="compositionally biased region" description="Basic residues" evidence="5">
    <location>
        <begin position="1"/>
        <end position="12"/>
    </location>
</feature>
<dbReference type="OrthoDB" id="9807112at2"/>
<proteinExistence type="predicted"/>
<dbReference type="PANTHER" id="PTHR14226:SF78">
    <property type="entry name" value="SLR0060 PROTEIN"/>
    <property type="match status" value="1"/>
</dbReference>
<dbReference type="InterPro" id="IPR016035">
    <property type="entry name" value="Acyl_Trfase/lysoPLipase"/>
</dbReference>
<feature type="active site" description="Proton acceptor" evidence="4">
    <location>
        <position position="230"/>
    </location>
</feature>
<keyword evidence="1 4" id="KW-0378">Hydrolase</keyword>
<keyword evidence="8" id="KW-1185">Reference proteome</keyword>
<evidence type="ECO:0000256" key="3">
    <source>
        <dbReference type="ARBA" id="ARBA00023098"/>
    </source>
</evidence>
<organism evidence="7 8">
    <name type="scientific">Salinarimonas soli</name>
    <dbReference type="NCBI Taxonomy" id="1638099"/>
    <lineage>
        <taxon>Bacteria</taxon>
        <taxon>Pseudomonadati</taxon>
        <taxon>Pseudomonadota</taxon>
        <taxon>Alphaproteobacteria</taxon>
        <taxon>Hyphomicrobiales</taxon>
        <taxon>Salinarimonadaceae</taxon>
        <taxon>Salinarimonas</taxon>
    </lineage>
</organism>
<keyword evidence="2 4" id="KW-0442">Lipid degradation</keyword>
<reference evidence="7 8" key="2">
    <citation type="submission" date="2019-09" db="EMBL/GenBank/DDBJ databases">
        <authorList>
            <person name="Jin C."/>
        </authorList>
    </citation>
    <scope>NUCLEOTIDE SEQUENCE [LARGE SCALE GENOMIC DNA]</scope>
    <source>
        <strain evidence="7 8">BN140002</strain>
    </source>
</reference>
<feature type="region of interest" description="Disordered" evidence="5">
    <location>
        <begin position="1"/>
        <end position="28"/>
    </location>
</feature>
<accession>A0A5B2VIX3</accession>